<evidence type="ECO:0000313" key="3">
    <source>
        <dbReference type="Proteomes" id="UP000265719"/>
    </source>
</evidence>
<dbReference type="InterPro" id="IPR007278">
    <property type="entry name" value="DUF397"/>
</dbReference>
<evidence type="ECO:0000259" key="1">
    <source>
        <dbReference type="Pfam" id="PF04149"/>
    </source>
</evidence>
<dbReference type="KEGG" id="thao:NI17_010715"/>
<dbReference type="RefSeq" id="WP_068690953.1">
    <property type="nucleotide sequence ID" value="NZ_CP063196.1"/>
</dbReference>
<name>A0A399G6A4_9ACTN</name>
<keyword evidence="3" id="KW-1185">Reference proteome</keyword>
<proteinExistence type="predicted"/>
<gene>
    <name evidence="2" type="ORF">NI17_010715</name>
</gene>
<sequence>MSHELVFRKSSYSGQGVNCVEVAPISTDFRKSSHSGQDQNCLEVAPLPTPGAALRDSKHPSLGHLAFPSAAWGAFLAAARRDVL</sequence>
<organism evidence="2 3">
    <name type="scientific">Thermobifida halotolerans</name>
    <dbReference type="NCBI Taxonomy" id="483545"/>
    <lineage>
        <taxon>Bacteria</taxon>
        <taxon>Bacillati</taxon>
        <taxon>Actinomycetota</taxon>
        <taxon>Actinomycetes</taxon>
        <taxon>Streptosporangiales</taxon>
        <taxon>Nocardiopsidaceae</taxon>
        <taxon>Thermobifida</taxon>
    </lineage>
</organism>
<dbReference type="AlphaFoldDB" id="A0A399G6A4"/>
<protein>
    <submittedName>
        <fullName evidence="2">DUF397 domain-containing protein</fullName>
    </submittedName>
</protein>
<dbReference type="Pfam" id="PF04149">
    <property type="entry name" value="DUF397"/>
    <property type="match status" value="1"/>
</dbReference>
<evidence type="ECO:0000313" key="2">
    <source>
        <dbReference type="EMBL" id="UOE21525.1"/>
    </source>
</evidence>
<reference evidence="2" key="1">
    <citation type="submission" date="2020-10" db="EMBL/GenBank/DDBJ databases">
        <title>De novo genome project of the cellulose decomposer Thermobifida halotolerans type strain.</title>
        <authorList>
            <person name="Nagy I."/>
            <person name="Horvath B."/>
            <person name="Kukolya J."/>
            <person name="Nagy I."/>
            <person name="Orsini M."/>
        </authorList>
    </citation>
    <scope>NUCLEOTIDE SEQUENCE</scope>
    <source>
        <strain evidence="2">DSM 44931</strain>
    </source>
</reference>
<accession>A0A399G6A4</accession>
<dbReference type="EMBL" id="CP063196">
    <property type="protein sequence ID" value="UOE21525.1"/>
    <property type="molecule type" value="Genomic_DNA"/>
</dbReference>
<dbReference type="OrthoDB" id="3482190at2"/>
<dbReference type="Proteomes" id="UP000265719">
    <property type="component" value="Chromosome"/>
</dbReference>
<feature type="domain" description="DUF397" evidence="1">
    <location>
        <begin position="28"/>
        <end position="80"/>
    </location>
</feature>